<evidence type="ECO:0000313" key="2">
    <source>
        <dbReference type="EMBL" id="KKL06156.1"/>
    </source>
</evidence>
<evidence type="ECO:0000259" key="1">
    <source>
        <dbReference type="Pfam" id="PF18902"/>
    </source>
</evidence>
<comment type="caution">
    <text evidence="2">The sequence shown here is derived from an EMBL/GenBank/DDBJ whole genome shotgun (WGS) entry which is preliminary data.</text>
</comment>
<proteinExistence type="predicted"/>
<dbReference type="AlphaFoldDB" id="A0A0F9CKB3"/>
<accession>A0A0F9CKB3</accession>
<dbReference type="Pfam" id="PF18902">
    <property type="entry name" value="DUF5658"/>
    <property type="match status" value="1"/>
</dbReference>
<name>A0A0F9CKB3_9ZZZZ</name>
<organism evidence="2">
    <name type="scientific">marine sediment metagenome</name>
    <dbReference type="NCBI Taxonomy" id="412755"/>
    <lineage>
        <taxon>unclassified sequences</taxon>
        <taxon>metagenomes</taxon>
        <taxon>ecological metagenomes</taxon>
    </lineage>
</organism>
<protein>
    <recommendedName>
        <fullName evidence="1">DUF5658 domain-containing protein</fullName>
    </recommendedName>
</protein>
<gene>
    <name evidence="2" type="ORF">LCGC14_2598850</name>
</gene>
<dbReference type="EMBL" id="LAZR01043824">
    <property type="protein sequence ID" value="KKL06156.1"/>
    <property type="molecule type" value="Genomic_DNA"/>
</dbReference>
<feature type="domain" description="DUF5658" evidence="1">
    <location>
        <begin position="25"/>
        <end position="107"/>
    </location>
</feature>
<reference evidence="2" key="1">
    <citation type="journal article" date="2015" name="Nature">
        <title>Complex archaea that bridge the gap between prokaryotes and eukaryotes.</title>
        <authorList>
            <person name="Spang A."/>
            <person name="Saw J.H."/>
            <person name="Jorgensen S.L."/>
            <person name="Zaremba-Niedzwiedzka K."/>
            <person name="Martijn J."/>
            <person name="Lind A.E."/>
            <person name="van Eijk R."/>
            <person name="Schleper C."/>
            <person name="Guy L."/>
            <person name="Ettema T.J."/>
        </authorList>
    </citation>
    <scope>NUCLEOTIDE SEQUENCE</scope>
</reference>
<sequence length="111" mass="12064">MTDGDTTFVSVMEDPEVGKKAKQHLALQVADAITTLGLISKGGRELNPLLRLSPKHPVASLVIPKVVGLVLGKKELEKLPLSEKKKAKKVLDALNLFYLVLVASNVNQLRK</sequence>
<dbReference type="InterPro" id="IPR043717">
    <property type="entry name" value="DUF5658"/>
</dbReference>